<dbReference type="InterPro" id="IPR036736">
    <property type="entry name" value="ACP-like_sf"/>
</dbReference>
<dbReference type="InterPro" id="IPR010060">
    <property type="entry name" value="NRPS_synth"/>
</dbReference>
<dbReference type="PROSITE" id="PS00012">
    <property type="entry name" value="PHOSPHOPANTETHEINE"/>
    <property type="match status" value="1"/>
</dbReference>
<dbReference type="InterPro" id="IPR010080">
    <property type="entry name" value="Thioester_reductase-like_dom"/>
</dbReference>
<dbReference type="PANTHER" id="PTHR45398:SF1">
    <property type="entry name" value="ENZYME, PUTATIVE (JCVI)-RELATED"/>
    <property type="match status" value="1"/>
</dbReference>
<dbReference type="Pfam" id="PF07993">
    <property type="entry name" value="NAD_binding_4"/>
    <property type="match status" value="1"/>
</dbReference>
<dbReference type="AlphaFoldDB" id="A0A1X2LMI6"/>
<evidence type="ECO:0000256" key="1">
    <source>
        <dbReference type="ARBA" id="ARBA00001957"/>
    </source>
</evidence>
<accession>A0A1X2LMI6</accession>
<dbReference type="InterPro" id="IPR013120">
    <property type="entry name" value="FAR_NAD-bd"/>
</dbReference>
<dbReference type="InterPro" id="IPR009081">
    <property type="entry name" value="PP-bd_ACP"/>
</dbReference>
<sequence length="988" mass="107890">MLATIYAQVLGLDRVGIDDSFFDLGGDSILAIQVAARAHAAGVSCRPRDVFTFHSVAGVAQVAQYANQDDAGADDGVGEVAATPIIRWLHSSDGPIEHFNQTFVIQAPRDVTDADVVIMLQALLDRHPMLRLRVDPDAAGGWSLSVPAPGSVHARDCLQLHDELTEEALTAAWSRLEPTAGAMLSAIWISSTAQLVLAIHHLAVDAGSWRIIQNDLNTAWNQHHRGQHVVLHTAGTSFRQWASVLAEHAHSEAVTNQLPAWQQISATPPPLPAPHTATSPRHRSVRLDTDTTRMLLGAVPAAFHTGLHEILLIAYALAWAEFLGHPDTPITIDVEGDGRYEEIAPDIDLSHTIGWFTTKYPVALTVGELRWTQIAAGDAVVDLMIKDAKEQLRTIPDGLTYGLLRYLNPNTELTGTDPLIAFSYLGRLGVSAEQASADGGLWQITNSDLPLTAAARNEPRQPLTHIVELNAVTVNSDSGPQLQANWTWASSVFDDRQITRLGELWFEALTGICTHIRNGGGNLTPSDLAPSPVTQQQTEHLERPSFASVHGVSHGEDSPEVHARELTLDKFIDAATLAAAPQLPRSSAEVKTVLLTGATGFVGRYLALEWLKRMDLVDGTVICLVRAESDQLARRRLDSTFDSDPKLSQHYREFAADHLEVIAGDKSEPDLGLDRQTWQRLADTVDLIVDPAARVHHLLPYSQLFGPNTLGTAELIRLALTTNLKPYTYVSTASVGDQIDASVFTEDTDIRAISATRKINQNYGNGYASSKWAGEVLLREANDLCGLPIAVFRCGMILTDTSYAGQLNVPDNFTRLMLTLITTGVAPGSFYQLDENGNRQRAHYDALPVEFVAEAISTLGAQVADGFQTYHVMNPHDDGIGLDEYVDWLIDSGQPIRRIDDYGDWQQQLETSLLSLPEPQRQRSLLPLLLLLHDHPEPPEPTRGSTAPTDRFRAAVQAAKIGRTNDIPQITAPIIVKYATDLKLLGLL</sequence>
<dbReference type="Gene3D" id="1.10.1200.10">
    <property type="entry name" value="ACP-like"/>
    <property type="match status" value="1"/>
</dbReference>
<dbReference type="NCBIfam" id="TIGR01720">
    <property type="entry name" value="NRPS-para261"/>
    <property type="match status" value="1"/>
</dbReference>
<keyword evidence="7" id="KW-1185">Reference proteome</keyword>
<dbReference type="InterPro" id="IPR001242">
    <property type="entry name" value="Condensation_dom"/>
</dbReference>
<dbReference type="PROSITE" id="PS50075">
    <property type="entry name" value="CARRIER"/>
    <property type="match status" value="1"/>
</dbReference>
<dbReference type="Proteomes" id="UP000193247">
    <property type="component" value="Unassembled WGS sequence"/>
</dbReference>
<evidence type="ECO:0000256" key="3">
    <source>
        <dbReference type="ARBA" id="ARBA00022553"/>
    </source>
</evidence>
<evidence type="ECO:0000259" key="5">
    <source>
        <dbReference type="PROSITE" id="PS50075"/>
    </source>
</evidence>
<dbReference type="Gene3D" id="3.30.559.10">
    <property type="entry name" value="Chloramphenicol acetyltransferase-like domain"/>
    <property type="match status" value="1"/>
</dbReference>
<comment type="caution">
    <text evidence="6">The sequence shown here is derived from an EMBL/GenBank/DDBJ whole genome shotgun (WGS) entry which is preliminary data.</text>
</comment>
<evidence type="ECO:0000256" key="4">
    <source>
        <dbReference type="ARBA" id="ARBA00022598"/>
    </source>
</evidence>
<gene>
    <name evidence="6" type="ORF">B8W66_23345</name>
</gene>
<dbReference type="Gene3D" id="3.40.50.720">
    <property type="entry name" value="NAD(P)-binding Rossmann-like Domain"/>
    <property type="match status" value="1"/>
</dbReference>
<feature type="domain" description="Carrier" evidence="5">
    <location>
        <begin position="1"/>
        <end position="67"/>
    </location>
</feature>
<comment type="cofactor">
    <cofactor evidence="1">
        <name>pantetheine 4'-phosphate</name>
        <dbReference type="ChEBI" id="CHEBI:47942"/>
    </cofactor>
</comment>
<dbReference type="InterPro" id="IPR036291">
    <property type="entry name" value="NAD(P)-bd_dom_sf"/>
</dbReference>
<reference evidence="6 7" key="1">
    <citation type="submission" date="2017-04" db="EMBL/GenBank/DDBJ databases">
        <title>The new phylogeny of genus Mycobacterium.</title>
        <authorList>
            <person name="Tortoli E."/>
            <person name="Trovato A."/>
            <person name="Cirillo D.M."/>
        </authorList>
    </citation>
    <scope>NUCLEOTIDE SEQUENCE [LARGE SCALE GENOMIC DNA]</scope>
    <source>
        <strain evidence="6 7">TBL 1200985</strain>
    </source>
</reference>
<dbReference type="Pfam" id="PF00550">
    <property type="entry name" value="PP-binding"/>
    <property type="match status" value="1"/>
</dbReference>
<name>A0A1X2LMI6_9MYCO</name>
<dbReference type="NCBIfam" id="TIGR01746">
    <property type="entry name" value="Thioester-redct"/>
    <property type="match status" value="1"/>
</dbReference>
<dbReference type="EMBL" id="NCXP01000065">
    <property type="protein sequence ID" value="OSC35639.1"/>
    <property type="molecule type" value="Genomic_DNA"/>
</dbReference>
<proteinExistence type="predicted"/>
<dbReference type="Gene3D" id="3.30.559.30">
    <property type="entry name" value="Nonribosomal peptide synthetase, condensation domain"/>
    <property type="match status" value="1"/>
</dbReference>
<dbReference type="SUPFAM" id="SSF52777">
    <property type="entry name" value="CoA-dependent acyltransferases"/>
    <property type="match status" value="2"/>
</dbReference>
<organism evidence="6 7">
    <name type="scientific">Mycobacterium decipiens</name>
    <dbReference type="NCBI Taxonomy" id="1430326"/>
    <lineage>
        <taxon>Bacteria</taxon>
        <taxon>Bacillati</taxon>
        <taxon>Actinomycetota</taxon>
        <taxon>Actinomycetes</taxon>
        <taxon>Mycobacteriales</taxon>
        <taxon>Mycobacteriaceae</taxon>
        <taxon>Mycobacterium</taxon>
    </lineage>
</organism>
<dbReference type="SUPFAM" id="SSF47336">
    <property type="entry name" value="ACP-like"/>
    <property type="match status" value="1"/>
</dbReference>
<dbReference type="STRING" id="1430326.B8W66_23345"/>
<dbReference type="PANTHER" id="PTHR45398">
    <property type="match status" value="1"/>
</dbReference>
<keyword evidence="3" id="KW-0597">Phosphoprotein</keyword>
<protein>
    <recommendedName>
        <fullName evidence="5">Carrier domain-containing protein</fullName>
    </recommendedName>
</protein>
<evidence type="ECO:0000313" key="7">
    <source>
        <dbReference type="Proteomes" id="UP000193247"/>
    </source>
</evidence>
<dbReference type="GO" id="GO:0016874">
    <property type="term" value="F:ligase activity"/>
    <property type="evidence" value="ECO:0007669"/>
    <property type="project" value="UniProtKB-KW"/>
</dbReference>
<dbReference type="InterPro" id="IPR023213">
    <property type="entry name" value="CAT-like_dom_sf"/>
</dbReference>
<evidence type="ECO:0000313" key="6">
    <source>
        <dbReference type="EMBL" id="OSC35639.1"/>
    </source>
</evidence>
<dbReference type="GO" id="GO:0008610">
    <property type="term" value="P:lipid biosynthetic process"/>
    <property type="evidence" value="ECO:0007669"/>
    <property type="project" value="UniProtKB-ARBA"/>
</dbReference>
<dbReference type="SUPFAM" id="SSF51735">
    <property type="entry name" value="NAD(P)-binding Rossmann-fold domains"/>
    <property type="match status" value="1"/>
</dbReference>
<dbReference type="CDD" id="cd05235">
    <property type="entry name" value="SDR_e1"/>
    <property type="match status" value="1"/>
</dbReference>
<dbReference type="InterPro" id="IPR006162">
    <property type="entry name" value="Ppantetheine_attach_site"/>
</dbReference>
<keyword evidence="2" id="KW-0596">Phosphopantetheine</keyword>
<keyword evidence="4" id="KW-0436">Ligase</keyword>
<evidence type="ECO:0000256" key="2">
    <source>
        <dbReference type="ARBA" id="ARBA00022450"/>
    </source>
</evidence>
<dbReference type="Pfam" id="PF00668">
    <property type="entry name" value="Condensation"/>
    <property type="match status" value="1"/>
</dbReference>